<evidence type="ECO:0000313" key="4">
    <source>
        <dbReference type="Proteomes" id="UP000824927"/>
    </source>
</evidence>
<keyword evidence="2" id="KW-0732">Signal</keyword>
<dbReference type="RefSeq" id="WP_222405330.1">
    <property type="nucleotide sequence ID" value="NZ_JAHVKP010000001.1"/>
</dbReference>
<evidence type="ECO:0000256" key="2">
    <source>
        <dbReference type="SAM" id="SignalP"/>
    </source>
</evidence>
<keyword evidence="1" id="KW-0472">Membrane</keyword>
<evidence type="ECO:0008006" key="5">
    <source>
        <dbReference type="Google" id="ProtNLM"/>
    </source>
</evidence>
<keyword evidence="1" id="KW-0812">Transmembrane</keyword>
<comment type="caution">
    <text evidence="3">The sequence shown here is derived from an EMBL/GenBank/DDBJ whole genome shotgun (WGS) entry which is preliminary data.</text>
</comment>
<feature type="signal peptide" evidence="2">
    <location>
        <begin position="1"/>
        <end position="19"/>
    </location>
</feature>
<feature type="chain" id="PRO_5040170230" description="Glycine zipper family protein" evidence="2">
    <location>
        <begin position="20"/>
        <end position="196"/>
    </location>
</feature>
<proteinExistence type="predicted"/>
<accession>A0A9Q3S252</accession>
<name>A0A9Q3S252_9SPHN</name>
<sequence length="196" mass="21889">MGFSRLALLALPLSVAAQAQYVDEPLPQREFTQAQIEAVAMPALEFDMAEANVDDFEKYFYFHRPETDFATAYYDITECDALASGISFYAGPTAGDMASNMLQYGVVAGAIGGAIGGLMADAIFGSGERRKQRRLNMRNCMFYKGYDRYGLEKDLWQEFNFEEGLGKTEETERENKLLMQARVASGPQPEQERLAP</sequence>
<evidence type="ECO:0000313" key="3">
    <source>
        <dbReference type="EMBL" id="MBY6218547.1"/>
    </source>
</evidence>
<evidence type="ECO:0000256" key="1">
    <source>
        <dbReference type="SAM" id="Phobius"/>
    </source>
</evidence>
<dbReference type="EMBL" id="JAHVKP010000001">
    <property type="protein sequence ID" value="MBY6218547.1"/>
    <property type="molecule type" value="Genomic_DNA"/>
</dbReference>
<protein>
    <recommendedName>
        <fullName evidence="5">Glycine zipper family protein</fullName>
    </recommendedName>
</protein>
<keyword evidence="1" id="KW-1133">Transmembrane helix</keyword>
<organism evidence="3 4">
    <name type="scientific">Qipengyuania aquimaris</name>
    <dbReference type="NCBI Taxonomy" id="255984"/>
    <lineage>
        <taxon>Bacteria</taxon>
        <taxon>Pseudomonadati</taxon>
        <taxon>Pseudomonadota</taxon>
        <taxon>Alphaproteobacteria</taxon>
        <taxon>Sphingomonadales</taxon>
        <taxon>Erythrobacteraceae</taxon>
        <taxon>Qipengyuania</taxon>
    </lineage>
</organism>
<reference evidence="3" key="1">
    <citation type="submission" date="2021-06" db="EMBL/GenBank/DDBJ databases">
        <title>50 bacteria genomes isolated from Dapeng, Shenzhen, China.</title>
        <authorList>
            <person name="Zheng W."/>
            <person name="Yu S."/>
            <person name="Huang Y."/>
        </authorList>
    </citation>
    <scope>NUCLEOTIDE SEQUENCE</scope>
    <source>
        <strain evidence="3">DP4N28-2</strain>
    </source>
</reference>
<dbReference type="Proteomes" id="UP000824927">
    <property type="component" value="Unassembled WGS sequence"/>
</dbReference>
<feature type="transmembrane region" description="Helical" evidence="1">
    <location>
        <begin position="101"/>
        <end position="124"/>
    </location>
</feature>
<dbReference type="AlphaFoldDB" id="A0A9Q3S252"/>
<gene>
    <name evidence="3" type="ORF">KUV31_09355</name>
</gene>